<reference evidence="2 4" key="1">
    <citation type="submission" date="2021-11" db="EMBL/GenBank/DDBJ databases">
        <authorList>
            <person name="Islam A."/>
            <person name="Islam S."/>
            <person name="Flora M.S."/>
            <person name="Rahman M."/>
            <person name="Ziaur R.M."/>
            <person name="Epstein J.H."/>
            <person name="Hassan M."/>
            <person name="Klassen M."/>
            <person name="Woodard K."/>
            <person name="Webb A."/>
            <person name="Webby R.J."/>
            <person name="El Zowalaty M.E."/>
        </authorList>
    </citation>
    <scope>NUCLEOTIDE SEQUENCE [LARGE SCALE GENOMIC DNA]</scope>
    <source>
        <strain evidence="2">Pf1</strain>
    </source>
</reference>
<keyword evidence="4" id="KW-1185">Reference proteome</keyword>
<dbReference type="Proteomes" id="UP001157938">
    <property type="component" value="Unassembled WGS sequence"/>
</dbReference>
<feature type="transmembrane region" description="Helical" evidence="1">
    <location>
        <begin position="15"/>
        <end position="34"/>
    </location>
</feature>
<dbReference type="EMBL" id="CANTFK010000989">
    <property type="protein sequence ID" value="CAI5739062.1"/>
    <property type="molecule type" value="Genomic_DNA"/>
</dbReference>
<comment type="caution">
    <text evidence="3">The sequence shown here is derived from an EMBL/GenBank/DDBJ whole genome shotgun (WGS) entry which is preliminary data.</text>
</comment>
<evidence type="ECO:0000256" key="1">
    <source>
        <dbReference type="SAM" id="Phobius"/>
    </source>
</evidence>
<feature type="transmembrane region" description="Helical" evidence="1">
    <location>
        <begin position="147"/>
        <end position="166"/>
    </location>
</feature>
<evidence type="ECO:0000313" key="4">
    <source>
        <dbReference type="Proteomes" id="UP001157938"/>
    </source>
</evidence>
<evidence type="ECO:0000313" key="2">
    <source>
        <dbReference type="EMBL" id="CAH0484298.1"/>
    </source>
</evidence>
<evidence type="ECO:0000313" key="5">
    <source>
        <dbReference type="Proteomes" id="UP001159659"/>
    </source>
</evidence>
<dbReference type="Proteomes" id="UP001159659">
    <property type="component" value="Unassembled WGS sequence"/>
</dbReference>
<keyword evidence="1" id="KW-1133">Transmembrane helix</keyword>
<dbReference type="AlphaFoldDB" id="A0AAV0URG7"/>
<evidence type="ECO:0000313" key="3">
    <source>
        <dbReference type="EMBL" id="CAI5739062.1"/>
    </source>
</evidence>
<feature type="transmembrane region" description="Helical" evidence="1">
    <location>
        <begin position="77"/>
        <end position="104"/>
    </location>
</feature>
<accession>A0AAV0URG7</accession>
<keyword evidence="1" id="KW-0472">Membrane</keyword>
<protein>
    <submittedName>
        <fullName evidence="3">Uncharacterized protein</fullName>
    </submittedName>
</protein>
<sequence>MPSCPVPVLISQKDLPRVLAIVVFGLVAVSLLALRLNNFFAADDQNESFSFPKVKVFIGLYTMMLVVSRFYEHGTYVLYEMLWGCNVSLVLVVMALSLSNTFLVGVTMVMVSGDHLLWYIDTLSFLLTGKFITGAMKYFSCPENRSFSKTVFATHHLWFLPVCFYITTPHGGMHSSSYMGSCILSFFLASYCRAFTPFEVRVPGSENVLHLNVNGGYAFWKDIDIPLLHLLDHHHPALYLPFLVIVGNLVANGFPHILILGISLGLQHNPLLEGITH</sequence>
<organism evidence="3 5">
    <name type="scientific">Peronospora farinosa</name>
    <dbReference type="NCBI Taxonomy" id="134698"/>
    <lineage>
        <taxon>Eukaryota</taxon>
        <taxon>Sar</taxon>
        <taxon>Stramenopiles</taxon>
        <taxon>Oomycota</taxon>
        <taxon>Peronosporomycetes</taxon>
        <taxon>Peronosporales</taxon>
        <taxon>Peronosporaceae</taxon>
        <taxon>Peronospora</taxon>
    </lineage>
</organism>
<name>A0AAV0URG7_9STRA</name>
<proteinExistence type="predicted"/>
<feature type="transmembrane region" description="Helical" evidence="1">
    <location>
        <begin position="116"/>
        <end position="135"/>
    </location>
</feature>
<gene>
    <name evidence="2" type="ORF">PFR001_LOCUS73</name>
    <name evidence="3" type="ORF">PFR002_LOCUS8856</name>
</gene>
<reference evidence="3" key="2">
    <citation type="submission" date="2022-12" db="EMBL/GenBank/DDBJ databases">
        <authorList>
            <person name="Webb A."/>
        </authorList>
    </citation>
    <scope>NUCLEOTIDE SEQUENCE</scope>
    <source>
        <strain evidence="3">Pf2</strain>
    </source>
</reference>
<feature type="transmembrane region" description="Helical" evidence="1">
    <location>
        <begin position="238"/>
        <end position="262"/>
    </location>
</feature>
<keyword evidence="1" id="KW-0812">Transmembrane</keyword>
<dbReference type="EMBL" id="CAKLBC010000001">
    <property type="protein sequence ID" value="CAH0484298.1"/>
    <property type="molecule type" value="Genomic_DNA"/>
</dbReference>